<feature type="transmembrane region" description="Helical" evidence="7">
    <location>
        <begin position="88"/>
        <end position="108"/>
    </location>
</feature>
<accession>A0A2P1NJJ2</accession>
<dbReference type="GO" id="GO:0005886">
    <property type="term" value="C:plasma membrane"/>
    <property type="evidence" value="ECO:0007669"/>
    <property type="project" value="UniProtKB-SubCell"/>
</dbReference>
<dbReference type="InterPro" id="IPR002898">
    <property type="entry name" value="MotA_ExbB_proton_chnl"/>
</dbReference>
<evidence type="ECO:0000256" key="7">
    <source>
        <dbReference type="SAM" id="Phobius"/>
    </source>
</evidence>
<feature type="transmembrane region" description="Helical" evidence="7">
    <location>
        <begin position="20"/>
        <end position="41"/>
    </location>
</feature>
<feature type="domain" description="MotA/TolQ/ExbB proton channel" evidence="8">
    <location>
        <begin position="67"/>
        <end position="148"/>
    </location>
</feature>
<keyword evidence="6" id="KW-0653">Protein transport</keyword>
<sequence>MTVNPIESAMYSASQLFLTPVLLLIALLFVHAFYALGAFLWQAWQRHAGRAGGFELAAARARNPQLSLTELEALAARRMEFARIATRIAPMLGLVATMIPMGPALMALSDGQMQDVSRNLTVAFSAVILALLAASISYVVVNVRRRWYAVDLAMLEGVQ</sequence>
<keyword evidence="10" id="KW-1185">Reference proteome</keyword>
<reference evidence="10" key="1">
    <citation type="submission" date="2018-03" db="EMBL/GenBank/DDBJ databases">
        <title>Genome sequencing of Melaminivora sp. strain SC2-7.</title>
        <authorList>
            <person name="Kim S.-J."/>
            <person name="Heo J."/>
            <person name="Ahn J.-H."/>
            <person name="Kwon S.-W."/>
        </authorList>
    </citation>
    <scope>NUCLEOTIDE SEQUENCE [LARGE SCALE GENOMIC DNA]</scope>
    <source>
        <strain evidence="10">SC2-7</strain>
    </source>
</reference>
<dbReference type="KEGG" id="melm:C7H73_05565"/>
<comment type="similarity">
    <text evidence="6">Belongs to the exbB/tolQ family.</text>
</comment>
<dbReference type="EMBL" id="CP027792">
    <property type="protein sequence ID" value="AVP57186.1"/>
    <property type="molecule type" value="Genomic_DNA"/>
</dbReference>
<organism evidence="9 10">
    <name type="scientific">Pulveribacter suum</name>
    <dbReference type="NCBI Taxonomy" id="2116657"/>
    <lineage>
        <taxon>Bacteria</taxon>
        <taxon>Pseudomonadati</taxon>
        <taxon>Pseudomonadota</taxon>
        <taxon>Betaproteobacteria</taxon>
        <taxon>Burkholderiales</taxon>
        <taxon>Comamonadaceae</taxon>
        <taxon>Pulveribacter</taxon>
    </lineage>
</organism>
<keyword evidence="2" id="KW-1003">Cell membrane</keyword>
<evidence type="ECO:0000313" key="10">
    <source>
        <dbReference type="Proteomes" id="UP000241829"/>
    </source>
</evidence>
<evidence type="ECO:0000256" key="3">
    <source>
        <dbReference type="ARBA" id="ARBA00022692"/>
    </source>
</evidence>
<keyword evidence="6" id="KW-0813">Transport</keyword>
<dbReference type="OrthoDB" id="3178152at2"/>
<evidence type="ECO:0000256" key="5">
    <source>
        <dbReference type="ARBA" id="ARBA00023136"/>
    </source>
</evidence>
<evidence type="ECO:0000313" key="9">
    <source>
        <dbReference type="EMBL" id="AVP57186.1"/>
    </source>
</evidence>
<name>A0A2P1NJJ2_9BURK</name>
<keyword evidence="4 7" id="KW-1133">Transmembrane helix</keyword>
<evidence type="ECO:0000256" key="4">
    <source>
        <dbReference type="ARBA" id="ARBA00022989"/>
    </source>
</evidence>
<comment type="subcellular location">
    <subcellularLocation>
        <location evidence="1">Cell membrane</location>
        <topology evidence="1">Multi-pass membrane protein</topology>
    </subcellularLocation>
    <subcellularLocation>
        <location evidence="6">Membrane</location>
        <topology evidence="6">Multi-pass membrane protein</topology>
    </subcellularLocation>
</comment>
<evidence type="ECO:0000259" key="8">
    <source>
        <dbReference type="Pfam" id="PF01618"/>
    </source>
</evidence>
<protein>
    <submittedName>
        <fullName evidence="9">Biopolymer transporter ExbD</fullName>
    </submittedName>
</protein>
<evidence type="ECO:0000256" key="6">
    <source>
        <dbReference type="RuleBase" id="RU004057"/>
    </source>
</evidence>
<dbReference type="Pfam" id="PF01618">
    <property type="entry name" value="MotA_ExbB"/>
    <property type="match status" value="1"/>
</dbReference>
<evidence type="ECO:0000256" key="1">
    <source>
        <dbReference type="ARBA" id="ARBA00004651"/>
    </source>
</evidence>
<dbReference type="Proteomes" id="UP000241829">
    <property type="component" value="Chromosome"/>
</dbReference>
<feature type="transmembrane region" description="Helical" evidence="7">
    <location>
        <begin position="120"/>
        <end position="141"/>
    </location>
</feature>
<proteinExistence type="inferred from homology"/>
<dbReference type="GO" id="GO:0015031">
    <property type="term" value="P:protein transport"/>
    <property type="evidence" value="ECO:0007669"/>
    <property type="project" value="UniProtKB-KW"/>
</dbReference>
<dbReference type="AlphaFoldDB" id="A0A2P1NJJ2"/>
<keyword evidence="3 7" id="KW-0812">Transmembrane</keyword>
<dbReference type="RefSeq" id="WP_106845743.1">
    <property type="nucleotide sequence ID" value="NZ_CP027792.1"/>
</dbReference>
<keyword evidence="5 7" id="KW-0472">Membrane</keyword>
<gene>
    <name evidence="9" type="ORF">C7H73_05565</name>
</gene>
<evidence type="ECO:0000256" key="2">
    <source>
        <dbReference type="ARBA" id="ARBA00022475"/>
    </source>
</evidence>